<sequence length="1021" mass="109120">MHIQVLGRSLPFPLAAAHDPHDLTSRAALPADSPAPPEPSSLLPLLTLTLVFVLVAFALTRLFKRFTPGLGLGFRLPNYPWLRGKGQGAKGRLGLGGVELLPTSVKSIPTPSPSPRVGLFAGSSNVGKDSITSGLLSRSSSFDTLPQYPDTATLPPTVSFPVHGRHVSNPFKFSIFPASKSRNRGKSTSHRRSRSLGVPFRHLSVPSSPLASINGGSSAPTTPSPQALLIDFSSSTESTSSGDSSDTALSKGPSSSSSDLGTHRFSPGSDGPLIPIPLPGHHVAPASTAHVWAFDLDMGDDPEMQPTGPFMQVFKRSQDQSASKHASEAPLIIYDSSSPPTRSATLPTPALLSSSLSHNSDSSHTPSTAEFPLTPPGLSAFVRVCGHVGITTLESSLIRSDAFPSPISSDIQLASVTSHLPVSPILQEPNETLVDLETTVDRSIELVNNVGQLVDFDEDAVTVDDKVQTQSVPQYNAEEDIGTTTLVPTNLTSLIVQDSCHLVTLREPTNCGPPECLPQFSTSNEPISVTVEPPTPMPSIELPLIDTTTLEPKVPEISDIPNSRPSLPLHGDQLVESVQGPVPDSGQVSPVGAMEAWSWDDPWNFGLEHEVHLPERQTTEVDGSNRLFVIPQPITEDIDAAADESVDEEAWFMEEVTIVCPEEEQVDSIGAVQEKMSQEIDLTPEPKPSIHPTHLLESDLLMRQNLGASRTLEVGNRDHDQEENNEVHDNFMSMTLLDPLSIPLITISAEEIPDPDLLPLPRSISPTHKPPNSTLSEARPHPSQTPTPPASPPASPSRSLPTTALSSPNTTSPVALTPSITSTPTSIRPAWSLRASDAPALGLPSPSSLKQRSSPDLRLRIRLLSDVVQAEEQTLISTIHLPSDAISVSHSSDEVSARKNDEAQIESTKVSEQVPETIVRELSTALPGSFPVSQPSVATSDFPTPSVLSTALTSTATPRRRSTRSPLDIALAMQLRPGLGLGADPAWMVRFLMSMFGWFAILLSGQAEFDGYRNGSYPIGH</sequence>
<comment type="caution">
    <text evidence="4">The sequence shown here is derived from an EMBL/GenBank/DDBJ whole genome shotgun (WGS) entry which is preliminary data.</text>
</comment>
<proteinExistence type="predicted"/>
<keyword evidence="1" id="KW-0945">Host-virus interaction</keyword>
<evidence type="ECO:0000313" key="5">
    <source>
        <dbReference type="Proteomes" id="UP000807353"/>
    </source>
</evidence>
<feature type="compositionally biased region" description="Basic residues" evidence="2">
    <location>
        <begin position="181"/>
        <end position="194"/>
    </location>
</feature>
<reference evidence="4" key="1">
    <citation type="submission" date="2020-11" db="EMBL/GenBank/DDBJ databases">
        <authorList>
            <consortium name="DOE Joint Genome Institute"/>
            <person name="Ahrendt S."/>
            <person name="Riley R."/>
            <person name="Andreopoulos W."/>
            <person name="Labutti K."/>
            <person name="Pangilinan J."/>
            <person name="Ruiz-Duenas F.J."/>
            <person name="Barrasa J.M."/>
            <person name="Sanchez-Garcia M."/>
            <person name="Camarero S."/>
            <person name="Miyauchi S."/>
            <person name="Serrano A."/>
            <person name="Linde D."/>
            <person name="Babiker R."/>
            <person name="Drula E."/>
            <person name="Ayuso-Fernandez I."/>
            <person name="Pacheco R."/>
            <person name="Padilla G."/>
            <person name="Ferreira P."/>
            <person name="Barriuso J."/>
            <person name="Kellner H."/>
            <person name="Castanera R."/>
            <person name="Alfaro M."/>
            <person name="Ramirez L."/>
            <person name="Pisabarro A.G."/>
            <person name="Kuo A."/>
            <person name="Tritt A."/>
            <person name="Lipzen A."/>
            <person name="He G."/>
            <person name="Yan M."/>
            <person name="Ng V."/>
            <person name="Cullen D."/>
            <person name="Martin F."/>
            <person name="Rosso M.-N."/>
            <person name="Henrissat B."/>
            <person name="Hibbett D."/>
            <person name="Martinez A.T."/>
            <person name="Grigoriev I.V."/>
        </authorList>
    </citation>
    <scope>NUCLEOTIDE SEQUENCE</scope>
    <source>
        <strain evidence="4">CBS 247.69</strain>
    </source>
</reference>
<keyword evidence="3" id="KW-0812">Transmembrane</keyword>
<feature type="region of interest" description="Disordered" evidence="2">
    <location>
        <begin position="892"/>
        <end position="912"/>
    </location>
</feature>
<accession>A0A9P6CJU0</accession>
<feature type="compositionally biased region" description="Low complexity" evidence="2">
    <location>
        <begin position="817"/>
        <end position="827"/>
    </location>
</feature>
<dbReference type="EMBL" id="MU150264">
    <property type="protein sequence ID" value="KAF9463194.1"/>
    <property type="molecule type" value="Genomic_DNA"/>
</dbReference>
<dbReference type="AlphaFoldDB" id="A0A9P6CJU0"/>
<dbReference type="Proteomes" id="UP000807353">
    <property type="component" value="Unassembled WGS sequence"/>
</dbReference>
<feature type="compositionally biased region" description="Low complexity" evidence="2">
    <location>
        <begin position="231"/>
        <end position="258"/>
    </location>
</feature>
<feature type="region of interest" description="Disordered" evidence="2">
    <location>
        <begin position="756"/>
        <end position="827"/>
    </location>
</feature>
<dbReference type="PANTHER" id="PTHR13037:SF24">
    <property type="entry name" value="POLYCOMB PROTEIN PCL-RELATED"/>
    <property type="match status" value="1"/>
</dbReference>
<organism evidence="4 5">
    <name type="scientific">Collybia nuda</name>
    <dbReference type="NCBI Taxonomy" id="64659"/>
    <lineage>
        <taxon>Eukaryota</taxon>
        <taxon>Fungi</taxon>
        <taxon>Dikarya</taxon>
        <taxon>Basidiomycota</taxon>
        <taxon>Agaricomycotina</taxon>
        <taxon>Agaricomycetes</taxon>
        <taxon>Agaricomycetidae</taxon>
        <taxon>Agaricales</taxon>
        <taxon>Tricholomatineae</taxon>
        <taxon>Clitocybaceae</taxon>
        <taxon>Collybia</taxon>
    </lineage>
</organism>
<evidence type="ECO:0000256" key="2">
    <source>
        <dbReference type="SAM" id="MobiDB-lite"/>
    </source>
</evidence>
<feature type="region of interest" description="Disordered" evidence="2">
    <location>
        <begin position="178"/>
        <end position="280"/>
    </location>
</feature>
<feature type="compositionally biased region" description="Polar residues" evidence="2">
    <location>
        <begin position="805"/>
        <end position="814"/>
    </location>
</feature>
<evidence type="ECO:0000256" key="1">
    <source>
        <dbReference type="ARBA" id="ARBA00022581"/>
    </source>
</evidence>
<feature type="compositionally biased region" description="Basic and acidic residues" evidence="2">
    <location>
        <begin position="892"/>
        <end position="902"/>
    </location>
</feature>
<evidence type="ECO:0000256" key="3">
    <source>
        <dbReference type="SAM" id="Phobius"/>
    </source>
</evidence>
<keyword evidence="5" id="KW-1185">Reference proteome</keyword>
<keyword evidence="3" id="KW-1133">Transmembrane helix</keyword>
<evidence type="ECO:0000313" key="4">
    <source>
        <dbReference type="EMBL" id="KAF9463194.1"/>
    </source>
</evidence>
<feature type="compositionally biased region" description="Pro residues" evidence="2">
    <location>
        <begin position="783"/>
        <end position="795"/>
    </location>
</feature>
<feature type="region of interest" description="Disordered" evidence="2">
    <location>
        <begin position="332"/>
        <end position="371"/>
    </location>
</feature>
<evidence type="ECO:0008006" key="6">
    <source>
        <dbReference type="Google" id="ProtNLM"/>
    </source>
</evidence>
<feature type="compositionally biased region" description="Polar residues" evidence="2">
    <location>
        <begin position="205"/>
        <end position="225"/>
    </location>
</feature>
<feature type="compositionally biased region" description="Low complexity" evidence="2">
    <location>
        <begin position="343"/>
        <end position="363"/>
    </location>
</feature>
<feature type="transmembrane region" description="Helical" evidence="3">
    <location>
        <begin position="42"/>
        <end position="63"/>
    </location>
</feature>
<name>A0A9P6CJU0_9AGAR</name>
<gene>
    <name evidence="4" type="ORF">BDZ94DRAFT_1259327</name>
</gene>
<feature type="compositionally biased region" description="Polar residues" evidence="2">
    <location>
        <begin position="764"/>
        <end position="776"/>
    </location>
</feature>
<dbReference type="PANTHER" id="PTHR13037">
    <property type="entry name" value="FORMIN"/>
    <property type="match status" value="1"/>
</dbReference>
<dbReference type="OrthoDB" id="2686083at2759"/>
<keyword evidence="3" id="KW-0472">Membrane</keyword>
<protein>
    <recommendedName>
        <fullName evidence="6">Transmembrane protein</fullName>
    </recommendedName>
</protein>